<dbReference type="AlphaFoldDB" id="A0A4Y2DBX6"/>
<proteinExistence type="predicted"/>
<accession>A0A4Y2DBX6</accession>
<gene>
    <name evidence="1" type="ORF">AVEN_128363_1</name>
</gene>
<organism evidence="1 2">
    <name type="scientific">Araneus ventricosus</name>
    <name type="common">Orbweaver spider</name>
    <name type="synonym">Epeira ventricosa</name>
    <dbReference type="NCBI Taxonomy" id="182803"/>
    <lineage>
        <taxon>Eukaryota</taxon>
        <taxon>Metazoa</taxon>
        <taxon>Ecdysozoa</taxon>
        <taxon>Arthropoda</taxon>
        <taxon>Chelicerata</taxon>
        <taxon>Arachnida</taxon>
        <taxon>Araneae</taxon>
        <taxon>Araneomorphae</taxon>
        <taxon>Entelegynae</taxon>
        <taxon>Araneoidea</taxon>
        <taxon>Araneidae</taxon>
        <taxon>Araneus</taxon>
    </lineage>
</organism>
<evidence type="ECO:0000313" key="1">
    <source>
        <dbReference type="EMBL" id="GBM14302.1"/>
    </source>
</evidence>
<comment type="caution">
    <text evidence="1">The sequence shown here is derived from an EMBL/GenBank/DDBJ whole genome shotgun (WGS) entry which is preliminary data.</text>
</comment>
<evidence type="ECO:0000313" key="2">
    <source>
        <dbReference type="Proteomes" id="UP000499080"/>
    </source>
</evidence>
<dbReference type="EMBL" id="BGPR01000341">
    <property type="protein sequence ID" value="GBM14302.1"/>
    <property type="molecule type" value="Genomic_DNA"/>
</dbReference>
<keyword evidence="2" id="KW-1185">Reference proteome</keyword>
<dbReference type="Proteomes" id="UP000499080">
    <property type="component" value="Unassembled WGS sequence"/>
</dbReference>
<name>A0A4Y2DBX6_ARAVE</name>
<protein>
    <submittedName>
        <fullName evidence="1">Uncharacterized protein</fullName>
    </submittedName>
</protein>
<reference evidence="1 2" key="1">
    <citation type="journal article" date="2019" name="Sci. Rep.">
        <title>Orb-weaving spider Araneus ventricosus genome elucidates the spidroin gene catalogue.</title>
        <authorList>
            <person name="Kono N."/>
            <person name="Nakamura H."/>
            <person name="Ohtoshi R."/>
            <person name="Moran D.A.P."/>
            <person name="Shinohara A."/>
            <person name="Yoshida Y."/>
            <person name="Fujiwara M."/>
            <person name="Mori M."/>
            <person name="Tomita M."/>
            <person name="Arakawa K."/>
        </authorList>
    </citation>
    <scope>NUCLEOTIDE SEQUENCE [LARGE SCALE GENOMIC DNA]</scope>
</reference>
<sequence length="102" mass="11819">MVCLRNMNWRAKAVSSIFPLFSLTKVLQNWERQICASATTALRWLLEVFPLSFQAKNRCGLTSPKIPLRRKLTHIFLGKIRFLSHVIPLWSLSSTVNLEHKL</sequence>